<dbReference type="SUPFAM" id="SSF51735">
    <property type="entry name" value="NAD(P)-binding Rossmann-fold domains"/>
    <property type="match status" value="1"/>
</dbReference>
<keyword evidence="4" id="KW-0808">Transferase</keyword>
<dbReference type="PANTHER" id="PTHR30576:SF0">
    <property type="entry name" value="UNDECAPRENYL-PHOSPHATE N-ACETYLGALACTOSAMINYL 1-PHOSPHATE TRANSFERASE-RELATED"/>
    <property type="match status" value="1"/>
</dbReference>
<proteinExistence type="inferred from homology"/>
<evidence type="ECO:0000313" key="5">
    <source>
        <dbReference type="Proteomes" id="UP001440984"/>
    </source>
</evidence>
<keyword evidence="2" id="KW-1133">Transmembrane helix</keyword>
<evidence type="ECO:0000313" key="4">
    <source>
        <dbReference type="EMBL" id="MEQ0562351.1"/>
    </source>
</evidence>
<gene>
    <name evidence="4" type="ORF">ABJI51_24975</name>
</gene>
<protein>
    <submittedName>
        <fullName evidence="4">Sugar transferase</fullName>
    </submittedName>
</protein>
<name>A0ABV0LJ72_9PSEU</name>
<comment type="similarity">
    <text evidence="1">Belongs to the bacterial sugar transferase family.</text>
</comment>
<dbReference type="InterPro" id="IPR036291">
    <property type="entry name" value="NAD(P)-bd_dom_sf"/>
</dbReference>
<feature type="transmembrane region" description="Helical" evidence="2">
    <location>
        <begin position="86"/>
        <end position="113"/>
    </location>
</feature>
<reference evidence="4 5" key="1">
    <citation type="submission" date="2024-05" db="EMBL/GenBank/DDBJ databases">
        <authorList>
            <person name="Zhao H."/>
            <person name="Xu Y."/>
            <person name="Lin S."/>
            <person name="Spain J.C."/>
            <person name="Zhou N.-Y."/>
        </authorList>
    </citation>
    <scope>NUCLEOTIDE SEQUENCE [LARGE SCALE GENOMIC DNA]</scope>
    <source>
        <strain evidence="4 5">NEAU-NG30</strain>
    </source>
</reference>
<dbReference type="Pfam" id="PF13727">
    <property type="entry name" value="CoA_binding_3"/>
    <property type="match status" value="1"/>
</dbReference>
<evidence type="ECO:0000259" key="3">
    <source>
        <dbReference type="Pfam" id="PF02397"/>
    </source>
</evidence>
<keyword evidence="2" id="KW-0812">Transmembrane</keyword>
<dbReference type="Proteomes" id="UP001440984">
    <property type="component" value="Unassembled WGS sequence"/>
</dbReference>
<dbReference type="EMBL" id="JBDZYD010000009">
    <property type="protein sequence ID" value="MEQ0562351.1"/>
    <property type="molecule type" value="Genomic_DNA"/>
</dbReference>
<organism evidence="4 5">
    <name type="scientific">Amycolatopsis melonis</name>
    <dbReference type="NCBI Taxonomy" id="3156488"/>
    <lineage>
        <taxon>Bacteria</taxon>
        <taxon>Bacillati</taxon>
        <taxon>Actinomycetota</taxon>
        <taxon>Actinomycetes</taxon>
        <taxon>Pseudonocardiales</taxon>
        <taxon>Pseudonocardiaceae</taxon>
        <taxon>Amycolatopsis</taxon>
    </lineage>
</organism>
<evidence type="ECO:0000256" key="2">
    <source>
        <dbReference type="SAM" id="Phobius"/>
    </source>
</evidence>
<dbReference type="GO" id="GO:0016740">
    <property type="term" value="F:transferase activity"/>
    <property type="evidence" value="ECO:0007669"/>
    <property type="project" value="UniProtKB-KW"/>
</dbReference>
<dbReference type="RefSeq" id="WP_348953831.1">
    <property type="nucleotide sequence ID" value="NZ_JBDZYD010000009.1"/>
</dbReference>
<accession>A0ABV0LJ72</accession>
<dbReference type="Gene3D" id="3.40.50.720">
    <property type="entry name" value="NAD(P)-binding Rossmann-like Domain"/>
    <property type="match status" value="1"/>
</dbReference>
<evidence type="ECO:0000256" key="1">
    <source>
        <dbReference type="ARBA" id="ARBA00006464"/>
    </source>
</evidence>
<keyword evidence="5" id="KW-1185">Reference proteome</keyword>
<comment type="caution">
    <text evidence="4">The sequence shown here is derived from an EMBL/GenBank/DDBJ whole genome shotgun (WGS) entry which is preliminary data.</text>
</comment>
<sequence length="450" mass="48386">MTVRAPAARAPACPGETRRSTRWPAVLAGTVLLPVCDAGAPAAAIAVAGGLSWTALAYLAAVSGVLRLSGAQRLRICPRWSEELPWLAFAVAVPAVLVRSWVLVAAAAAGLAAGRLACCAGVRAARRHRLLAEPAVIAGTGALGREIARILREHPGYGLVPVGFADRLPPGTASGLPLLGAPEDLPAIVERYGVRHVLVCFPAATDAELATVLRAVRVRVSVVPRLYELGTTVPARYRDEIHAIPLAVLSPAPAGRFAKRLFDVVAGGLLFAAVAPLLGVLMTALLVRHGRPVLFRQVRLSRDGRPVTIVKLRTLDDPAPDTSWAVREETCGRLRRLLRATHFDELPQLWCVLRGSLSLVGPRPERPYFAARFARTVPGYDQRHRVPAGVTGWAQVHGLHGDTSIAQRVRFDNAYIEHRSCWTDLVILARTLGTPLSGLRRSRRSEGERP</sequence>
<dbReference type="InterPro" id="IPR003362">
    <property type="entry name" value="Bact_transf"/>
</dbReference>
<feature type="domain" description="Bacterial sugar transferase" evidence="3">
    <location>
        <begin position="259"/>
        <end position="434"/>
    </location>
</feature>
<feature type="transmembrane region" description="Helical" evidence="2">
    <location>
        <begin position="264"/>
        <end position="287"/>
    </location>
</feature>
<dbReference type="Pfam" id="PF02397">
    <property type="entry name" value="Bac_transf"/>
    <property type="match status" value="1"/>
</dbReference>
<dbReference type="PANTHER" id="PTHR30576">
    <property type="entry name" value="COLANIC BIOSYNTHESIS UDP-GLUCOSE LIPID CARRIER TRANSFERASE"/>
    <property type="match status" value="1"/>
</dbReference>
<keyword evidence="2" id="KW-0472">Membrane</keyword>